<evidence type="ECO:0000256" key="1">
    <source>
        <dbReference type="SAM" id="MobiDB-lite"/>
    </source>
</evidence>
<feature type="compositionally biased region" description="Low complexity" evidence="1">
    <location>
        <begin position="63"/>
        <end position="72"/>
    </location>
</feature>
<dbReference type="EMBL" id="CAWUON010000109">
    <property type="protein sequence ID" value="CAK7273322.1"/>
    <property type="molecule type" value="Genomic_DNA"/>
</dbReference>
<gene>
    <name evidence="2" type="ORF">SEPCBS119000_005594</name>
</gene>
<feature type="compositionally biased region" description="Polar residues" evidence="1">
    <location>
        <begin position="48"/>
        <end position="59"/>
    </location>
</feature>
<proteinExistence type="predicted"/>
<evidence type="ECO:0000313" key="2">
    <source>
        <dbReference type="EMBL" id="CAK7273322.1"/>
    </source>
</evidence>
<dbReference type="Proteomes" id="UP001642502">
    <property type="component" value="Unassembled WGS sequence"/>
</dbReference>
<evidence type="ECO:0000313" key="3">
    <source>
        <dbReference type="Proteomes" id="UP001642502"/>
    </source>
</evidence>
<name>A0ABP0DYR7_9PEZI</name>
<organism evidence="2 3">
    <name type="scientific">Sporothrix epigloea</name>
    <dbReference type="NCBI Taxonomy" id="1892477"/>
    <lineage>
        <taxon>Eukaryota</taxon>
        <taxon>Fungi</taxon>
        <taxon>Dikarya</taxon>
        <taxon>Ascomycota</taxon>
        <taxon>Pezizomycotina</taxon>
        <taxon>Sordariomycetes</taxon>
        <taxon>Sordariomycetidae</taxon>
        <taxon>Ophiostomatales</taxon>
        <taxon>Ophiostomataceae</taxon>
        <taxon>Sporothrix</taxon>
    </lineage>
</organism>
<keyword evidence="3" id="KW-1185">Reference proteome</keyword>
<feature type="region of interest" description="Disordered" evidence="1">
    <location>
        <begin position="48"/>
        <end position="82"/>
    </location>
</feature>
<accession>A0ABP0DYR7</accession>
<sequence>MPHQLNVKAAQDTAQPHEHTFVTALAAMAPIGDVYLASESQLLAELSPKTSRTLSNLTDDGSAPATRTAASPPLAPTEHAHHQIHLGQLGHLHLGEVFHHHRGHPREDLDVRN</sequence>
<comment type="caution">
    <text evidence="2">The sequence shown here is derived from an EMBL/GenBank/DDBJ whole genome shotgun (WGS) entry which is preliminary data.</text>
</comment>
<reference evidence="2 3" key="1">
    <citation type="submission" date="2024-01" db="EMBL/GenBank/DDBJ databases">
        <authorList>
            <person name="Allen C."/>
            <person name="Tagirdzhanova G."/>
        </authorList>
    </citation>
    <scope>NUCLEOTIDE SEQUENCE [LARGE SCALE GENOMIC DNA]</scope>
    <source>
        <strain evidence="2 3">CBS 119000</strain>
    </source>
</reference>
<protein>
    <submittedName>
        <fullName evidence="2">Uncharacterized protein</fullName>
    </submittedName>
</protein>